<evidence type="ECO:0000259" key="2">
    <source>
        <dbReference type="SMART" id="SM00198"/>
    </source>
</evidence>
<feature type="transmembrane region" description="Helical" evidence="1">
    <location>
        <begin position="48"/>
        <end position="73"/>
    </location>
</feature>
<dbReference type="CDD" id="cd05382">
    <property type="entry name" value="CAP_GAPR1-like"/>
    <property type="match status" value="1"/>
</dbReference>
<dbReference type="Pfam" id="PF00188">
    <property type="entry name" value="CAP"/>
    <property type="match status" value="1"/>
</dbReference>
<dbReference type="Gene3D" id="3.40.33.10">
    <property type="entry name" value="CAP"/>
    <property type="match status" value="1"/>
</dbReference>
<dbReference type="SUPFAM" id="SSF55797">
    <property type="entry name" value="PR-1-like"/>
    <property type="match status" value="1"/>
</dbReference>
<evidence type="ECO:0000256" key="1">
    <source>
        <dbReference type="SAM" id="Phobius"/>
    </source>
</evidence>
<accession>A0A8H5C6Z0</accession>
<dbReference type="InterPro" id="IPR035940">
    <property type="entry name" value="CAP_sf"/>
</dbReference>
<organism evidence="3 4">
    <name type="scientific">Tetrapyrgos nigripes</name>
    <dbReference type="NCBI Taxonomy" id="182062"/>
    <lineage>
        <taxon>Eukaryota</taxon>
        <taxon>Fungi</taxon>
        <taxon>Dikarya</taxon>
        <taxon>Basidiomycota</taxon>
        <taxon>Agaricomycotina</taxon>
        <taxon>Agaricomycetes</taxon>
        <taxon>Agaricomycetidae</taxon>
        <taxon>Agaricales</taxon>
        <taxon>Marasmiineae</taxon>
        <taxon>Marasmiaceae</taxon>
        <taxon>Tetrapyrgos</taxon>
    </lineage>
</organism>
<keyword evidence="1" id="KW-0472">Membrane</keyword>
<dbReference type="OrthoDB" id="337038at2759"/>
<dbReference type="SMART" id="SM00198">
    <property type="entry name" value="SCP"/>
    <property type="match status" value="1"/>
</dbReference>
<feature type="transmembrane region" description="Helical" evidence="1">
    <location>
        <begin position="24"/>
        <end position="42"/>
    </location>
</feature>
<dbReference type="PRINTS" id="PR00837">
    <property type="entry name" value="V5TPXLIKE"/>
</dbReference>
<keyword evidence="1" id="KW-1133">Transmembrane helix</keyword>
<evidence type="ECO:0000313" key="4">
    <source>
        <dbReference type="Proteomes" id="UP000559256"/>
    </source>
</evidence>
<dbReference type="PANTHER" id="PTHR10334">
    <property type="entry name" value="CYSTEINE-RICH SECRETORY PROTEIN-RELATED"/>
    <property type="match status" value="1"/>
</dbReference>
<proteinExistence type="predicted"/>
<dbReference type="PROSITE" id="PS01010">
    <property type="entry name" value="CRISP_2"/>
    <property type="match status" value="1"/>
</dbReference>
<dbReference type="InterPro" id="IPR001283">
    <property type="entry name" value="CRISP-related"/>
</dbReference>
<evidence type="ECO:0000313" key="3">
    <source>
        <dbReference type="EMBL" id="KAF5335844.1"/>
    </source>
</evidence>
<dbReference type="InterPro" id="IPR034113">
    <property type="entry name" value="SCP_GAPR1-like"/>
</dbReference>
<feature type="domain" description="SCP" evidence="2">
    <location>
        <begin position="88"/>
        <end position="221"/>
    </location>
</feature>
<keyword evidence="1" id="KW-0812">Transmembrane</keyword>
<dbReference type="PROSITE" id="PS01009">
    <property type="entry name" value="CRISP_1"/>
    <property type="match status" value="1"/>
</dbReference>
<sequence>MLAACYISYVRDTRDPRVVYKDKLTTAFLAVHIHAYLFAYPLSSSLSLSLLLIVPLSAMQFTLSLASFAILFASSVSALPRTLEARQSLQDQAIDLHNTNRAKFGAGPVTWNGDIAAGVQDYANKCVFQHSGTNGVGENLAAGSGDFTMQNAMDSWMNEASKYDFNNPGFSEDTGHFTQVVWKGTNQIACAIADCAAGTIFPDLASKYVVCQYTPPGNVLGQFPDNVGRPQ</sequence>
<gene>
    <name evidence="3" type="ORF">D9758_016702</name>
</gene>
<dbReference type="GO" id="GO:0005576">
    <property type="term" value="C:extracellular region"/>
    <property type="evidence" value="ECO:0007669"/>
    <property type="project" value="InterPro"/>
</dbReference>
<dbReference type="InterPro" id="IPR014044">
    <property type="entry name" value="CAP_dom"/>
</dbReference>
<comment type="caution">
    <text evidence="3">The sequence shown here is derived from an EMBL/GenBank/DDBJ whole genome shotgun (WGS) entry which is preliminary data.</text>
</comment>
<dbReference type="AlphaFoldDB" id="A0A8H5C6Z0"/>
<dbReference type="EMBL" id="JAACJM010000236">
    <property type="protein sequence ID" value="KAF5335844.1"/>
    <property type="molecule type" value="Genomic_DNA"/>
</dbReference>
<dbReference type="InterPro" id="IPR018244">
    <property type="entry name" value="Allrgn_V5/Tpx1_CS"/>
</dbReference>
<keyword evidence="4" id="KW-1185">Reference proteome</keyword>
<dbReference type="Proteomes" id="UP000559256">
    <property type="component" value="Unassembled WGS sequence"/>
</dbReference>
<protein>
    <recommendedName>
        <fullName evidence="2">SCP domain-containing protein</fullName>
    </recommendedName>
</protein>
<name>A0A8H5C6Z0_9AGAR</name>
<reference evidence="3 4" key="1">
    <citation type="journal article" date="2020" name="ISME J.">
        <title>Uncovering the hidden diversity of litter-decomposition mechanisms in mushroom-forming fungi.</title>
        <authorList>
            <person name="Floudas D."/>
            <person name="Bentzer J."/>
            <person name="Ahren D."/>
            <person name="Johansson T."/>
            <person name="Persson P."/>
            <person name="Tunlid A."/>
        </authorList>
    </citation>
    <scope>NUCLEOTIDE SEQUENCE [LARGE SCALE GENOMIC DNA]</scope>
    <source>
        <strain evidence="3 4">CBS 291.85</strain>
    </source>
</reference>